<evidence type="ECO:0008006" key="5">
    <source>
        <dbReference type="Google" id="ProtNLM"/>
    </source>
</evidence>
<dbReference type="Gene3D" id="2.20.200.10">
    <property type="entry name" value="Outer membrane efflux proteins (OEP)"/>
    <property type="match status" value="1"/>
</dbReference>
<proteinExistence type="inferred from homology"/>
<reference evidence="3 4" key="1">
    <citation type="submission" date="2016-08" db="EMBL/GenBank/DDBJ databases">
        <authorList>
            <person name="Seilhamer J.J."/>
        </authorList>
    </citation>
    <scope>NUCLEOTIDE SEQUENCE [LARGE SCALE GENOMIC DNA]</scope>
    <source>
        <strain evidence="3 4">KCTC 42603</strain>
    </source>
</reference>
<dbReference type="PROSITE" id="PS51257">
    <property type="entry name" value="PROKAR_LIPOPROTEIN"/>
    <property type="match status" value="1"/>
</dbReference>
<sequence>MRRSVTFLATAVAVATLAGCTVGPDYEKPQQVANVALADYVAAPALQTWWTEFEDPALSVLIATAIKQNRDLQQAAANVAKANAAFRQAGANRWPDGDLSSSYQVSENATLFAADDNVINRSYTNGLSLSWNADLAGGLKRAQEAASAQAQQATMLWQDAKLQIISQVAASYGDYRGAQRRLFYAEMNRNFLQQSMDVIQAQIEAGSATEFEKAQLEVQMRQVETQIPAIRVTQKTAHNTLAALLGQTAESLTIGGGAGIPALQTPVKIDDSINYLQYRPDVASAERNLAAMTAQQGVATAELYPDVSVSGFLGFLSSPSLALNSASQSWNVTPSIRLLPLNLAAVNTRIDMAEADTAIALSQFEQTVVEAANDMQLSFDTYGLTREQLVSAQSQFEASERAAKIARARYRSGTTDFLQLLDSERELLDSRDQLAVVEVAHFQRLVGVYRAFSGALQTESELQASAR</sequence>
<dbReference type="AlphaFoldDB" id="A0A1E7Z6Q2"/>
<dbReference type="Gene3D" id="1.20.1600.10">
    <property type="entry name" value="Outer membrane efflux proteins (OEP)"/>
    <property type="match status" value="1"/>
</dbReference>
<evidence type="ECO:0000256" key="2">
    <source>
        <dbReference type="RuleBase" id="RU362097"/>
    </source>
</evidence>
<dbReference type="Pfam" id="PF02321">
    <property type="entry name" value="OEP"/>
    <property type="match status" value="2"/>
</dbReference>
<dbReference type="STRING" id="1656094.BFC18_20425"/>
<keyword evidence="2" id="KW-0449">Lipoprotein</keyword>
<feature type="signal peptide" evidence="2">
    <location>
        <begin position="1"/>
        <end position="18"/>
    </location>
</feature>
<dbReference type="GO" id="GO:0015562">
    <property type="term" value="F:efflux transmembrane transporter activity"/>
    <property type="evidence" value="ECO:0007669"/>
    <property type="project" value="InterPro"/>
</dbReference>
<dbReference type="PANTHER" id="PTHR30203">
    <property type="entry name" value="OUTER MEMBRANE CATION EFFLUX PROTEIN"/>
    <property type="match status" value="1"/>
</dbReference>
<keyword evidence="2" id="KW-0564">Palmitate</keyword>
<evidence type="ECO:0000313" key="3">
    <source>
        <dbReference type="EMBL" id="OFC69101.1"/>
    </source>
</evidence>
<accession>A0A1E7Z6Q2</accession>
<comment type="subcellular location">
    <subcellularLocation>
        <location evidence="2">Cell outer membrane</location>
        <topology evidence="2">Lipid-anchor</topology>
    </subcellularLocation>
</comment>
<keyword evidence="2" id="KW-1134">Transmembrane beta strand</keyword>
<feature type="chain" id="PRO_5009028637" description="Transporter" evidence="2">
    <location>
        <begin position="19"/>
        <end position="467"/>
    </location>
</feature>
<keyword evidence="2" id="KW-0812">Transmembrane</keyword>
<protein>
    <recommendedName>
        <fullName evidence="5">Transporter</fullName>
    </recommendedName>
</protein>
<comment type="caution">
    <text evidence="3">The sequence shown here is derived from an EMBL/GenBank/DDBJ whole genome shotgun (WGS) entry which is preliminary data.</text>
</comment>
<keyword evidence="2" id="KW-0732">Signal</keyword>
<keyword evidence="4" id="KW-1185">Reference proteome</keyword>
<comment type="similarity">
    <text evidence="1 2">Belongs to the outer membrane factor (OMF) (TC 1.B.17) family.</text>
</comment>
<keyword evidence="2" id="KW-0472">Membrane</keyword>
<evidence type="ECO:0000313" key="4">
    <source>
        <dbReference type="Proteomes" id="UP000175691"/>
    </source>
</evidence>
<dbReference type="NCBIfam" id="TIGR01845">
    <property type="entry name" value="outer_NodT"/>
    <property type="match status" value="1"/>
</dbReference>
<dbReference type="RefSeq" id="WP_070127281.1">
    <property type="nucleotide sequence ID" value="NZ_MDHN01000041.1"/>
</dbReference>
<name>A0A1E7Z6Q2_9ALTE</name>
<dbReference type="GO" id="GO:0009279">
    <property type="term" value="C:cell outer membrane"/>
    <property type="evidence" value="ECO:0007669"/>
    <property type="project" value="UniProtKB-SubCell"/>
</dbReference>
<dbReference type="InterPro" id="IPR003423">
    <property type="entry name" value="OMP_efflux"/>
</dbReference>
<organism evidence="3 4">
    <name type="scientific">Alteromonas confluentis</name>
    <dbReference type="NCBI Taxonomy" id="1656094"/>
    <lineage>
        <taxon>Bacteria</taxon>
        <taxon>Pseudomonadati</taxon>
        <taxon>Pseudomonadota</taxon>
        <taxon>Gammaproteobacteria</taxon>
        <taxon>Alteromonadales</taxon>
        <taxon>Alteromonadaceae</taxon>
        <taxon>Alteromonas/Salinimonas group</taxon>
        <taxon>Alteromonas</taxon>
    </lineage>
</organism>
<dbReference type="InterPro" id="IPR010131">
    <property type="entry name" value="MdtP/NodT-like"/>
</dbReference>
<dbReference type="PANTHER" id="PTHR30203:SF25">
    <property type="entry name" value="OUTER MEMBRANE PROTEIN-RELATED"/>
    <property type="match status" value="1"/>
</dbReference>
<dbReference type="SUPFAM" id="SSF56954">
    <property type="entry name" value="Outer membrane efflux proteins (OEP)"/>
    <property type="match status" value="1"/>
</dbReference>
<dbReference type="OrthoDB" id="9770517at2"/>
<dbReference type="EMBL" id="MDHN01000041">
    <property type="protein sequence ID" value="OFC69101.1"/>
    <property type="molecule type" value="Genomic_DNA"/>
</dbReference>
<dbReference type="Proteomes" id="UP000175691">
    <property type="component" value="Unassembled WGS sequence"/>
</dbReference>
<evidence type="ECO:0000256" key="1">
    <source>
        <dbReference type="ARBA" id="ARBA00007613"/>
    </source>
</evidence>
<gene>
    <name evidence="3" type="ORF">BFC18_20425</name>
</gene>